<reference evidence="4" key="2">
    <citation type="submission" date="2020-02" db="EMBL/GenBank/DDBJ databases">
        <authorList>
            <consortium name="NCBI Pathogen Detection Project"/>
        </authorList>
    </citation>
    <scope>NUCLEOTIDE SEQUENCE</scope>
    <source>
        <strain evidence="4">MA.08ba 7043</strain>
    </source>
</reference>
<dbReference type="GO" id="GO:0019346">
    <property type="term" value="P:transsulfuration"/>
    <property type="evidence" value="ECO:0007669"/>
    <property type="project" value="InterPro"/>
</dbReference>
<dbReference type="SUPFAM" id="SSF53383">
    <property type="entry name" value="PLP-dependent transferases"/>
    <property type="match status" value="1"/>
</dbReference>
<name>A0A742QUR9_SALER</name>
<gene>
    <name evidence="4" type="ORF">G9B36_003231</name>
</gene>
<dbReference type="GO" id="GO:0005737">
    <property type="term" value="C:cytoplasm"/>
    <property type="evidence" value="ECO:0007669"/>
    <property type="project" value="TreeGrafter"/>
</dbReference>
<proteinExistence type="inferred from homology"/>
<dbReference type="AlphaFoldDB" id="A0A742QUR9"/>
<dbReference type="InterPro" id="IPR015424">
    <property type="entry name" value="PyrdxlP-dep_Trfase"/>
</dbReference>
<dbReference type="PANTHER" id="PTHR11808">
    <property type="entry name" value="TRANS-SULFURATION ENZYME FAMILY MEMBER"/>
    <property type="match status" value="1"/>
</dbReference>
<dbReference type="Gene3D" id="3.90.1150.10">
    <property type="entry name" value="Aspartate Aminotransferase, domain 1"/>
    <property type="match status" value="1"/>
</dbReference>
<keyword evidence="2 3" id="KW-0663">Pyridoxal phosphate</keyword>
<dbReference type="InterPro" id="IPR015422">
    <property type="entry name" value="PyrdxlP-dep_Trfase_small"/>
</dbReference>
<dbReference type="GO" id="GO:0016846">
    <property type="term" value="F:carbon-sulfur lyase activity"/>
    <property type="evidence" value="ECO:0007669"/>
    <property type="project" value="TreeGrafter"/>
</dbReference>
<dbReference type="EMBL" id="DAAUKA010000005">
    <property type="protein sequence ID" value="HAF1581006.1"/>
    <property type="molecule type" value="Genomic_DNA"/>
</dbReference>
<evidence type="ECO:0000313" key="4">
    <source>
        <dbReference type="EMBL" id="HAF1581006.1"/>
    </source>
</evidence>
<dbReference type="PANTHER" id="PTHR11808:SF80">
    <property type="entry name" value="CYSTATHIONINE GAMMA-LYASE"/>
    <property type="match status" value="1"/>
</dbReference>
<evidence type="ECO:0000256" key="2">
    <source>
        <dbReference type="ARBA" id="ARBA00022898"/>
    </source>
</evidence>
<organism evidence="4">
    <name type="scientific">Salmonella enterica</name>
    <name type="common">Salmonella choleraesuis</name>
    <dbReference type="NCBI Taxonomy" id="28901"/>
    <lineage>
        <taxon>Bacteria</taxon>
        <taxon>Pseudomonadati</taxon>
        <taxon>Pseudomonadota</taxon>
        <taxon>Gammaproteobacteria</taxon>
        <taxon>Enterobacterales</taxon>
        <taxon>Enterobacteriaceae</taxon>
        <taxon>Salmonella</taxon>
    </lineage>
</organism>
<evidence type="ECO:0008006" key="5">
    <source>
        <dbReference type="Google" id="ProtNLM"/>
    </source>
</evidence>
<comment type="similarity">
    <text evidence="3">Belongs to the trans-sulfuration enzymes family.</text>
</comment>
<accession>A0A742QUR9</accession>
<comment type="caution">
    <text evidence="4">The sequence shown here is derived from an EMBL/GenBank/DDBJ whole genome shotgun (WGS) entry which is preliminary data.</text>
</comment>
<evidence type="ECO:0000256" key="1">
    <source>
        <dbReference type="ARBA" id="ARBA00001933"/>
    </source>
</evidence>
<dbReference type="Pfam" id="PF01053">
    <property type="entry name" value="Cys_Met_Meta_PP"/>
    <property type="match status" value="1"/>
</dbReference>
<sequence length="86" mass="9350">MTFICQNTFSISEAGSQPLNSVNYAASPGDTETLVQHPASMTYSPVAPEEWLKVGITDELIRLSAGPEDPDDIIHDLERASRKAAF</sequence>
<evidence type="ECO:0000256" key="3">
    <source>
        <dbReference type="RuleBase" id="RU362118"/>
    </source>
</evidence>
<dbReference type="GO" id="GO:0030170">
    <property type="term" value="F:pyridoxal phosphate binding"/>
    <property type="evidence" value="ECO:0007669"/>
    <property type="project" value="InterPro"/>
</dbReference>
<dbReference type="InterPro" id="IPR000277">
    <property type="entry name" value="Cys/Met-Metab_PyrdxlP-dep_enz"/>
</dbReference>
<comment type="cofactor">
    <cofactor evidence="1 3">
        <name>pyridoxal 5'-phosphate</name>
        <dbReference type="ChEBI" id="CHEBI:597326"/>
    </cofactor>
</comment>
<reference evidence="4" key="1">
    <citation type="journal article" date="2018" name="Genome Biol.">
        <title>SKESA: strategic k-mer extension for scrupulous assemblies.</title>
        <authorList>
            <person name="Souvorov A."/>
            <person name="Agarwala R."/>
            <person name="Lipman D.J."/>
        </authorList>
    </citation>
    <scope>NUCLEOTIDE SEQUENCE</scope>
    <source>
        <strain evidence="4">MA.08ba 7043</strain>
    </source>
</reference>
<protein>
    <recommendedName>
        <fullName evidence="5">Cystathionine gamma-synthase</fullName>
    </recommendedName>
</protein>